<evidence type="ECO:0000313" key="3">
    <source>
        <dbReference type="Proteomes" id="UP000762676"/>
    </source>
</evidence>
<keyword evidence="3" id="KW-1185">Reference proteome</keyword>
<feature type="compositionally biased region" description="Basic and acidic residues" evidence="1">
    <location>
        <begin position="143"/>
        <end position="162"/>
    </location>
</feature>
<feature type="compositionally biased region" description="Basic and acidic residues" evidence="1">
    <location>
        <begin position="32"/>
        <end position="44"/>
    </location>
</feature>
<protein>
    <submittedName>
        <fullName evidence="2">Uncharacterized protein</fullName>
    </submittedName>
</protein>
<dbReference type="AlphaFoldDB" id="A0AAV4EIE8"/>
<evidence type="ECO:0000313" key="2">
    <source>
        <dbReference type="EMBL" id="GFR60236.1"/>
    </source>
</evidence>
<accession>A0AAV4EIE8</accession>
<feature type="region of interest" description="Disordered" evidence="1">
    <location>
        <begin position="18"/>
        <end position="74"/>
    </location>
</feature>
<feature type="compositionally biased region" description="Basic and acidic residues" evidence="1">
    <location>
        <begin position="117"/>
        <end position="136"/>
    </location>
</feature>
<comment type="caution">
    <text evidence="2">The sequence shown here is derived from an EMBL/GenBank/DDBJ whole genome shotgun (WGS) entry which is preliminary data.</text>
</comment>
<dbReference type="EMBL" id="BMAT01003668">
    <property type="protein sequence ID" value="GFR60236.1"/>
    <property type="molecule type" value="Genomic_DNA"/>
</dbReference>
<organism evidence="2 3">
    <name type="scientific">Elysia marginata</name>
    <dbReference type="NCBI Taxonomy" id="1093978"/>
    <lineage>
        <taxon>Eukaryota</taxon>
        <taxon>Metazoa</taxon>
        <taxon>Spiralia</taxon>
        <taxon>Lophotrochozoa</taxon>
        <taxon>Mollusca</taxon>
        <taxon>Gastropoda</taxon>
        <taxon>Heterobranchia</taxon>
        <taxon>Euthyneura</taxon>
        <taxon>Panpulmonata</taxon>
        <taxon>Sacoglossa</taxon>
        <taxon>Placobranchoidea</taxon>
        <taxon>Plakobranchidae</taxon>
        <taxon>Elysia</taxon>
    </lineage>
</organism>
<feature type="region of interest" description="Disordered" evidence="1">
    <location>
        <begin position="100"/>
        <end position="162"/>
    </location>
</feature>
<evidence type="ECO:0000256" key="1">
    <source>
        <dbReference type="SAM" id="MobiDB-lite"/>
    </source>
</evidence>
<dbReference type="Proteomes" id="UP000762676">
    <property type="component" value="Unassembled WGS sequence"/>
</dbReference>
<proteinExistence type="predicted"/>
<sequence>MMKVGANLTAYLYYREQSSSGNGGGTTLAQTNEEKGHEVVRKSDSSGTALDMSKQKVDRSATQHGEVIAHNAEKSAMIERARRVLISKQITLDVSETWVRRTRSAEGRTKRVLNTPLKKERNKQKGEREEGGKESARLQVDSEVEREKSPPVDRYASEDAEA</sequence>
<gene>
    <name evidence="2" type="ORF">ElyMa_001817200</name>
</gene>
<reference evidence="2 3" key="1">
    <citation type="journal article" date="2021" name="Elife">
        <title>Chloroplast acquisition without the gene transfer in kleptoplastic sea slugs, Plakobranchus ocellatus.</title>
        <authorList>
            <person name="Maeda T."/>
            <person name="Takahashi S."/>
            <person name="Yoshida T."/>
            <person name="Shimamura S."/>
            <person name="Takaki Y."/>
            <person name="Nagai Y."/>
            <person name="Toyoda A."/>
            <person name="Suzuki Y."/>
            <person name="Arimoto A."/>
            <person name="Ishii H."/>
            <person name="Satoh N."/>
            <person name="Nishiyama T."/>
            <person name="Hasebe M."/>
            <person name="Maruyama T."/>
            <person name="Minagawa J."/>
            <person name="Obokata J."/>
            <person name="Shigenobu S."/>
        </authorList>
    </citation>
    <scope>NUCLEOTIDE SEQUENCE [LARGE SCALE GENOMIC DNA]</scope>
</reference>
<name>A0AAV4EIE8_9GAST</name>